<reference evidence="1" key="1">
    <citation type="journal article" date="2020" name="Nature">
        <title>Giant virus diversity and host interactions through global metagenomics.</title>
        <authorList>
            <person name="Schulz F."/>
            <person name="Roux S."/>
            <person name="Paez-Espino D."/>
            <person name="Jungbluth S."/>
            <person name="Walsh D.A."/>
            <person name="Denef V.J."/>
            <person name="McMahon K.D."/>
            <person name="Konstantinidis K.T."/>
            <person name="Eloe-Fadrosh E.A."/>
            <person name="Kyrpides N.C."/>
            <person name="Woyke T."/>
        </authorList>
    </citation>
    <scope>NUCLEOTIDE SEQUENCE</scope>
    <source>
        <strain evidence="1">GVMAG-S-1062768-28</strain>
    </source>
</reference>
<evidence type="ECO:0000313" key="1">
    <source>
        <dbReference type="EMBL" id="QHU08461.1"/>
    </source>
</evidence>
<dbReference type="AlphaFoldDB" id="A0A6C0JU74"/>
<name>A0A6C0JU74_9ZZZZ</name>
<proteinExistence type="predicted"/>
<sequence>MPKRLYPIFRDAAEYTLIPYWKNVFTACADGKLPKQMTISKGTIYINKGSKCFKYEMPSQPEQVFERCKMIFETVLDMKADQEKQQTQDDYNKYQENSLINLDKEINTIKDVRKKEDKLKLIDEYVLSVGEKEDMSLPQKQRLKYAILTGLDLKILRDIEFDDSKITTINGLLVKKGKKGFVIRLTR</sequence>
<organism evidence="1">
    <name type="scientific">viral metagenome</name>
    <dbReference type="NCBI Taxonomy" id="1070528"/>
    <lineage>
        <taxon>unclassified sequences</taxon>
        <taxon>metagenomes</taxon>
        <taxon>organismal metagenomes</taxon>
    </lineage>
</organism>
<accession>A0A6C0JU74</accession>
<protein>
    <submittedName>
        <fullName evidence="1">Uncharacterized protein</fullName>
    </submittedName>
</protein>
<dbReference type="EMBL" id="MN740697">
    <property type="protein sequence ID" value="QHU08461.1"/>
    <property type="molecule type" value="Genomic_DNA"/>
</dbReference>